<dbReference type="EMBL" id="CP029619">
    <property type="protein sequence ID" value="AWN82218.1"/>
    <property type="molecule type" value="Genomic_DNA"/>
</dbReference>
<accession>A0A2Z3L9M3</accession>
<dbReference type="KEGG" id="cher:DK880_00920"/>
<protein>
    <submittedName>
        <fullName evidence="1">Uncharacterized protein</fullName>
    </submittedName>
</protein>
<reference evidence="1 2" key="1">
    <citation type="submission" date="2018-05" db="EMBL/GenBank/DDBJ databases">
        <title>Candidatus Cardinium hertigii Genome Assembly.</title>
        <authorList>
            <person name="Showmaker K.C."/>
            <person name="Walden K.O."/>
            <person name="Fields C.J."/>
            <person name="Lambert K.N."/>
            <person name="Hudson M.E."/>
        </authorList>
    </citation>
    <scope>NUCLEOTIDE SEQUENCE [LARGE SCALE GENOMIC DNA]</scope>
    <source>
        <strain evidence="2">cHgTN10</strain>
    </source>
</reference>
<sequence length="37" mass="4373">MPVDIYNDLQLMFSYMPKRICITISYYAKAKVLVSQE</sequence>
<gene>
    <name evidence="1" type="ORF">DK880_00920</name>
</gene>
<name>A0A2Z3L9M3_9BACT</name>
<dbReference type="AlphaFoldDB" id="A0A2Z3L9M3"/>
<evidence type="ECO:0000313" key="2">
    <source>
        <dbReference type="Proteomes" id="UP000245872"/>
    </source>
</evidence>
<keyword evidence="2" id="KW-1185">Reference proteome</keyword>
<organism evidence="1 2">
    <name type="scientific">Candidatus Cardinium hertigii</name>
    <dbReference type="NCBI Taxonomy" id="247481"/>
    <lineage>
        <taxon>Bacteria</taxon>
        <taxon>Pseudomonadati</taxon>
        <taxon>Bacteroidota</taxon>
        <taxon>Cytophagia</taxon>
        <taxon>Cytophagales</taxon>
        <taxon>Amoebophilaceae</taxon>
        <taxon>Candidatus Cardinium</taxon>
    </lineage>
</organism>
<dbReference type="Proteomes" id="UP000245872">
    <property type="component" value="Chromosome"/>
</dbReference>
<evidence type="ECO:0000313" key="1">
    <source>
        <dbReference type="EMBL" id="AWN82218.1"/>
    </source>
</evidence>
<proteinExistence type="predicted"/>